<feature type="transmembrane region" description="Helical" evidence="1">
    <location>
        <begin position="12"/>
        <end position="33"/>
    </location>
</feature>
<accession>A0A5E4PTE3</accession>
<reference evidence="2 3" key="1">
    <citation type="submission" date="2017-07" db="EMBL/GenBank/DDBJ databases">
        <authorList>
            <person name="Talla V."/>
            <person name="Backstrom N."/>
        </authorList>
    </citation>
    <scope>NUCLEOTIDE SEQUENCE [LARGE SCALE GENOMIC DNA]</scope>
</reference>
<proteinExistence type="predicted"/>
<dbReference type="EMBL" id="FZQP02000371">
    <property type="protein sequence ID" value="VVC88654.1"/>
    <property type="molecule type" value="Genomic_DNA"/>
</dbReference>
<evidence type="ECO:0000256" key="1">
    <source>
        <dbReference type="SAM" id="Phobius"/>
    </source>
</evidence>
<evidence type="ECO:0000313" key="3">
    <source>
        <dbReference type="Proteomes" id="UP000324832"/>
    </source>
</evidence>
<keyword evidence="1" id="KW-0472">Membrane</keyword>
<protein>
    <submittedName>
        <fullName evidence="2">Uncharacterized protein</fullName>
    </submittedName>
</protein>
<evidence type="ECO:0000313" key="2">
    <source>
        <dbReference type="EMBL" id="VVC88654.1"/>
    </source>
</evidence>
<organism evidence="2 3">
    <name type="scientific">Leptidea sinapis</name>
    <dbReference type="NCBI Taxonomy" id="189913"/>
    <lineage>
        <taxon>Eukaryota</taxon>
        <taxon>Metazoa</taxon>
        <taxon>Ecdysozoa</taxon>
        <taxon>Arthropoda</taxon>
        <taxon>Hexapoda</taxon>
        <taxon>Insecta</taxon>
        <taxon>Pterygota</taxon>
        <taxon>Neoptera</taxon>
        <taxon>Endopterygota</taxon>
        <taxon>Lepidoptera</taxon>
        <taxon>Glossata</taxon>
        <taxon>Ditrysia</taxon>
        <taxon>Papilionoidea</taxon>
        <taxon>Pieridae</taxon>
        <taxon>Dismorphiinae</taxon>
        <taxon>Leptidea</taxon>
    </lineage>
</organism>
<name>A0A5E4PTE3_9NEOP</name>
<feature type="transmembrane region" description="Helical" evidence="1">
    <location>
        <begin position="136"/>
        <end position="157"/>
    </location>
</feature>
<dbReference type="Proteomes" id="UP000324832">
    <property type="component" value="Unassembled WGS sequence"/>
</dbReference>
<sequence length="263" mass="29589">MNQYETEKRLCWCYGTLSVLLAVSVICVAVPYYHWKATLDVCPGSWLENTSCGCIFFGVNSFRYFTGGHNSNCLYALIAPVPILVYALLMTLFHMYRVCINNIGQYEGEKSTTMEEIEGETIVVTTRTRTNQNYDGVIYCWIPNASIAGILAIYNIVHAGIMTDGYNKTCQQYRGRLVTLLQSSGDQATAIHFRLSCQAIFDFMDYLEKDAPNSRRGDFINTGIALQLALITSWASVIIWIAISVYTGIRAYKEREVLTCCGK</sequence>
<feature type="transmembrane region" description="Helical" evidence="1">
    <location>
        <begin position="224"/>
        <end position="246"/>
    </location>
</feature>
<gene>
    <name evidence="2" type="ORF">LSINAPIS_LOCUS1975</name>
</gene>
<feature type="transmembrane region" description="Helical" evidence="1">
    <location>
        <begin position="74"/>
        <end position="93"/>
    </location>
</feature>
<keyword evidence="1" id="KW-1133">Transmembrane helix</keyword>
<keyword evidence="1" id="KW-0812">Transmembrane</keyword>
<dbReference type="AlphaFoldDB" id="A0A5E4PTE3"/>
<keyword evidence="3" id="KW-1185">Reference proteome</keyword>